<accession>A0A0S7YHV6</accession>
<sequence>MKVLYITLKILLFALVIFLMNLNSGCTDPDEYAPPQDSLVAPPAPPQLIVPADSELFSQTPGIAMNIYFEWSLVEDAQYYQIQVATDVAFNNTIFDEKVYAHSATLTFYQPGEFFWRVRAYSPLWTWYTSWSEIRYFWSTSA</sequence>
<dbReference type="Gene3D" id="2.60.40.10">
    <property type="entry name" value="Immunoglobulins"/>
    <property type="match status" value="1"/>
</dbReference>
<dbReference type="Proteomes" id="UP000051012">
    <property type="component" value="Unassembled WGS sequence"/>
</dbReference>
<dbReference type="AlphaFoldDB" id="A0A0S7YHV6"/>
<evidence type="ECO:0008006" key="3">
    <source>
        <dbReference type="Google" id="ProtNLM"/>
    </source>
</evidence>
<organism evidence="1 2">
    <name type="scientific">candidate division TA06 bacterium DG_78</name>
    <dbReference type="NCBI Taxonomy" id="1703772"/>
    <lineage>
        <taxon>Bacteria</taxon>
        <taxon>Bacteria division TA06</taxon>
    </lineage>
</organism>
<name>A0A0S7YHV6_UNCT6</name>
<evidence type="ECO:0000313" key="1">
    <source>
        <dbReference type="EMBL" id="KPJ74240.1"/>
    </source>
</evidence>
<reference evidence="1 2" key="1">
    <citation type="journal article" date="2015" name="Microbiome">
        <title>Genomic resolution of linkages in carbon, nitrogen, and sulfur cycling among widespread estuary sediment bacteria.</title>
        <authorList>
            <person name="Baker B.J."/>
            <person name="Lazar C.S."/>
            <person name="Teske A.P."/>
            <person name="Dick G.J."/>
        </authorList>
    </citation>
    <scope>NUCLEOTIDE SEQUENCE [LARGE SCALE GENOMIC DNA]</scope>
    <source>
        <strain evidence="1">DG_78</strain>
    </source>
</reference>
<gene>
    <name evidence="1" type="ORF">AMJ52_01320</name>
</gene>
<evidence type="ECO:0000313" key="2">
    <source>
        <dbReference type="Proteomes" id="UP000051012"/>
    </source>
</evidence>
<protein>
    <recommendedName>
        <fullName evidence="3">Fibronectin type-III domain-containing protein</fullName>
    </recommendedName>
</protein>
<dbReference type="EMBL" id="LJNI01000010">
    <property type="protein sequence ID" value="KPJ74240.1"/>
    <property type="molecule type" value="Genomic_DNA"/>
</dbReference>
<proteinExistence type="predicted"/>
<dbReference type="InterPro" id="IPR013783">
    <property type="entry name" value="Ig-like_fold"/>
</dbReference>
<comment type="caution">
    <text evidence="1">The sequence shown here is derived from an EMBL/GenBank/DDBJ whole genome shotgun (WGS) entry which is preliminary data.</text>
</comment>